<sequence>MLALFKKQKESKLLKAIETGDLNTLSKRLKQIDAELLNQQTDRLSTIEIAIRAGQAKALGMLIDAGANLEHLASTNEPYLLLALQQEHSLPLISVLLQSGADPQQIITVSDTHAVTACFQHCSSTTLMLHLNRFIQYGMDLNQPDSQGLTALEHALKTENKELLNFLIVSGANTPQVWPESTPEALKVYLNRCVDDMRIRQMFLEQ</sequence>
<proteinExistence type="predicted"/>
<dbReference type="InterPro" id="IPR036770">
    <property type="entry name" value="Ankyrin_rpt-contain_sf"/>
</dbReference>
<organism evidence="1 2">
    <name type="scientific">Neptunomonas qingdaonensis</name>
    <dbReference type="NCBI Taxonomy" id="1045558"/>
    <lineage>
        <taxon>Bacteria</taxon>
        <taxon>Pseudomonadati</taxon>
        <taxon>Pseudomonadota</taxon>
        <taxon>Gammaproteobacteria</taxon>
        <taxon>Oceanospirillales</taxon>
        <taxon>Oceanospirillaceae</taxon>
        <taxon>Neptunomonas</taxon>
    </lineage>
</organism>
<evidence type="ECO:0000313" key="2">
    <source>
        <dbReference type="Proteomes" id="UP000198623"/>
    </source>
</evidence>
<dbReference type="EMBL" id="FOOU01000011">
    <property type="protein sequence ID" value="SFG69402.1"/>
    <property type="molecule type" value="Genomic_DNA"/>
</dbReference>
<keyword evidence="2" id="KW-1185">Reference proteome</keyword>
<name>A0A1I2TWZ7_9GAMM</name>
<dbReference type="STRING" id="1045558.SAMN05216175_11168"/>
<evidence type="ECO:0000313" key="1">
    <source>
        <dbReference type="EMBL" id="SFG69402.1"/>
    </source>
</evidence>
<accession>A0A1I2TWZ7</accession>
<reference evidence="2" key="1">
    <citation type="submission" date="2016-10" db="EMBL/GenBank/DDBJ databases">
        <authorList>
            <person name="Varghese N."/>
            <person name="Submissions S."/>
        </authorList>
    </citation>
    <scope>NUCLEOTIDE SEQUENCE [LARGE SCALE GENOMIC DNA]</scope>
    <source>
        <strain evidence="2">CGMCC 1.10971</strain>
    </source>
</reference>
<dbReference type="OrthoDB" id="6087427at2"/>
<dbReference type="Proteomes" id="UP000198623">
    <property type="component" value="Unassembled WGS sequence"/>
</dbReference>
<gene>
    <name evidence="1" type="ORF">SAMN05216175_11168</name>
</gene>
<dbReference type="Gene3D" id="1.25.40.20">
    <property type="entry name" value="Ankyrin repeat-containing domain"/>
    <property type="match status" value="1"/>
</dbReference>
<dbReference type="AlphaFoldDB" id="A0A1I2TWZ7"/>
<dbReference type="RefSeq" id="WP_090728936.1">
    <property type="nucleotide sequence ID" value="NZ_FOOU01000011.1"/>
</dbReference>
<dbReference type="SUPFAM" id="SSF48403">
    <property type="entry name" value="Ankyrin repeat"/>
    <property type="match status" value="1"/>
</dbReference>
<protein>
    <submittedName>
        <fullName evidence="1">Uncharacterized protein</fullName>
    </submittedName>
</protein>